<dbReference type="SUPFAM" id="SSF55073">
    <property type="entry name" value="Nucleotide cyclase"/>
    <property type="match status" value="1"/>
</dbReference>
<protein>
    <submittedName>
        <fullName evidence="2">GGDEF domain-containing protein</fullName>
    </submittedName>
</protein>
<sequence length="370" mass="42553">MVDNSSELLQSSSSRSEAEDIDRLKLELDFISNVRKQEEELLYMVARGARQDSLLSALVDNFKRFFPRVRPCLLWCDKDLAHWRVENHKEWSNIVCNTIGEVDNIPQALLTFAASPSRPFVRVDNISSQSDWFDWHKFLTEEGIAGCWMHSVQDHDGNWLTVALFFDHETLSENITEFMVEQSLKGMGKWIKAGFERKNADRKLLISEHYDEQTGLLRDAMFDTSLELILKDARRNFQRLAVICVKLHGPVFTECLRSLSSALQETLRDNDLISRYSENVFLMGVRIGHLDDAEIIAKKIYRALSNEAFRRDNSLRGNVGIGVAFYPEQSNLEALYIAANAAADKVDQPVGYRIEYHGRFLKTMDDAYDL</sequence>
<gene>
    <name evidence="2" type="ORF">DFP79_3480</name>
</gene>
<comment type="caution">
    <text evidence="2">The sequence shown here is derived from an EMBL/GenBank/DDBJ whole genome shotgun (WGS) entry which is preliminary data.</text>
</comment>
<dbReference type="PROSITE" id="PS50887">
    <property type="entry name" value="GGDEF"/>
    <property type="match status" value="1"/>
</dbReference>
<evidence type="ECO:0000259" key="1">
    <source>
        <dbReference type="PROSITE" id="PS50887"/>
    </source>
</evidence>
<dbReference type="Pfam" id="PF00990">
    <property type="entry name" value="GGDEF"/>
    <property type="match status" value="1"/>
</dbReference>
<dbReference type="InterPro" id="IPR043128">
    <property type="entry name" value="Rev_trsase/Diguanyl_cyclase"/>
</dbReference>
<dbReference type="InterPro" id="IPR029787">
    <property type="entry name" value="Nucleotide_cyclase"/>
</dbReference>
<dbReference type="SMART" id="SM00267">
    <property type="entry name" value="GGDEF"/>
    <property type="match status" value="1"/>
</dbReference>
<dbReference type="InterPro" id="IPR000160">
    <property type="entry name" value="GGDEF_dom"/>
</dbReference>
<dbReference type="Gene3D" id="3.30.70.270">
    <property type="match status" value="1"/>
</dbReference>
<reference evidence="2 3" key="1">
    <citation type="submission" date="2019-03" db="EMBL/GenBank/DDBJ databases">
        <title>Genomic Encyclopedia of Type Strains, Phase III (KMG-III): the genomes of soil and plant-associated and newly described type strains.</title>
        <authorList>
            <person name="Whitman W."/>
        </authorList>
    </citation>
    <scope>NUCLEOTIDE SEQUENCE [LARGE SCALE GENOMIC DNA]</scope>
    <source>
        <strain evidence="2 3">CECT 7378</strain>
    </source>
</reference>
<proteinExistence type="predicted"/>
<organism evidence="2 3">
    <name type="scientific">Marinomonas balearica</name>
    <dbReference type="NCBI Taxonomy" id="491947"/>
    <lineage>
        <taxon>Bacteria</taxon>
        <taxon>Pseudomonadati</taxon>
        <taxon>Pseudomonadota</taxon>
        <taxon>Gammaproteobacteria</taxon>
        <taxon>Oceanospirillales</taxon>
        <taxon>Oceanospirillaceae</taxon>
        <taxon>Marinomonas</taxon>
    </lineage>
</organism>
<evidence type="ECO:0000313" key="2">
    <source>
        <dbReference type="EMBL" id="TDO95549.1"/>
    </source>
</evidence>
<dbReference type="RefSeq" id="WP_133505167.1">
    <property type="nucleotide sequence ID" value="NZ_SNXC01000016.1"/>
</dbReference>
<accession>A0A4R6M690</accession>
<name>A0A4R6M690_9GAMM</name>
<dbReference type="OrthoDB" id="6097672at2"/>
<dbReference type="AlphaFoldDB" id="A0A4R6M690"/>
<dbReference type="Proteomes" id="UP000294656">
    <property type="component" value="Unassembled WGS sequence"/>
</dbReference>
<feature type="domain" description="GGDEF" evidence="1">
    <location>
        <begin position="238"/>
        <end position="359"/>
    </location>
</feature>
<evidence type="ECO:0000313" key="3">
    <source>
        <dbReference type="Proteomes" id="UP000294656"/>
    </source>
</evidence>
<keyword evidence="3" id="KW-1185">Reference proteome</keyword>
<dbReference type="EMBL" id="SNXC01000016">
    <property type="protein sequence ID" value="TDO95549.1"/>
    <property type="molecule type" value="Genomic_DNA"/>
</dbReference>